<feature type="non-terminal residue" evidence="5">
    <location>
        <position position="1"/>
    </location>
</feature>
<dbReference type="GO" id="GO:0005886">
    <property type="term" value="C:plasma membrane"/>
    <property type="evidence" value="ECO:0007669"/>
    <property type="project" value="TreeGrafter"/>
</dbReference>
<feature type="region of interest" description="Disordered" evidence="3">
    <location>
        <begin position="323"/>
        <end position="346"/>
    </location>
</feature>
<feature type="compositionally biased region" description="Polar residues" evidence="3">
    <location>
        <begin position="169"/>
        <end position="181"/>
    </location>
</feature>
<proteinExistence type="predicted"/>
<reference evidence="5" key="1">
    <citation type="submission" date="2016-01" db="EMBL/GenBank/DDBJ databases">
        <title>Reference transcriptome for the parasite Schistocephalus solidus: insights into the molecular evolution of parasitism.</title>
        <authorList>
            <person name="Hebert F.O."/>
            <person name="Grambauer S."/>
            <person name="Barber I."/>
            <person name="Landry C.R."/>
            <person name="Aubin-Horth N."/>
        </authorList>
    </citation>
    <scope>NUCLEOTIDE SEQUENCE</scope>
</reference>
<gene>
    <name evidence="5" type="primary">EPS8</name>
    <name evidence="5" type="ORF">TR153527</name>
</gene>
<keyword evidence="5" id="KW-0808">Transferase</keyword>
<evidence type="ECO:0000256" key="3">
    <source>
        <dbReference type="SAM" id="MobiDB-lite"/>
    </source>
</evidence>
<dbReference type="GO" id="GO:0007266">
    <property type="term" value="P:Rho protein signal transduction"/>
    <property type="evidence" value="ECO:0007669"/>
    <property type="project" value="TreeGrafter"/>
</dbReference>
<protein>
    <submittedName>
        <fullName evidence="5">Epidermal growth factor receptor kinase substrate 8</fullName>
    </submittedName>
</protein>
<keyword evidence="5" id="KW-0418">Kinase</keyword>
<dbReference type="Pfam" id="PF00018">
    <property type="entry name" value="SH3_1"/>
    <property type="match status" value="1"/>
</dbReference>
<evidence type="ECO:0000259" key="4">
    <source>
        <dbReference type="PROSITE" id="PS50002"/>
    </source>
</evidence>
<dbReference type="PANTHER" id="PTHR12287">
    <property type="entry name" value="EPIDERMAL GROWTH FACTOR RECEPTOR KINASE SUBSTRATE EPS8-RELATED PROTEIN"/>
    <property type="match status" value="1"/>
</dbReference>
<dbReference type="InterPro" id="IPR001452">
    <property type="entry name" value="SH3_domain"/>
</dbReference>
<dbReference type="EMBL" id="GEEE01021740">
    <property type="protein sequence ID" value="JAP41485.1"/>
    <property type="molecule type" value="Transcribed_RNA"/>
</dbReference>
<dbReference type="GO" id="GO:0016301">
    <property type="term" value="F:kinase activity"/>
    <property type="evidence" value="ECO:0007669"/>
    <property type="project" value="UniProtKB-KW"/>
</dbReference>
<feature type="region of interest" description="Disordered" evidence="3">
    <location>
        <begin position="153"/>
        <end position="290"/>
    </location>
</feature>
<dbReference type="PANTHER" id="PTHR12287:SF23">
    <property type="entry name" value="AROUSER, ISOFORM A-RELATED"/>
    <property type="match status" value="1"/>
</dbReference>
<keyword evidence="5" id="KW-0675">Receptor</keyword>
<organism evidence="5">
    <name type="scientific">Schistocephalus solidus</name>
    <name type="common">Tapeworm</name>
    <dbReference type="NCBI Taxonomy" id="70667"/>
    <lineage>
        <taxon>Eukaryota</taxon>
        <taxon>Metazoa</taxon>
        <taxon>Spiralia</taxon>
        <taxon>Lophotrochozoa</taxon>
        <taxon>Platyhelminthes</taxon>
        <taxon>Cestoda</taxon>
        <taxon>Eucestoda</taxon>
        <taxon>Diphyllobothriidea</taxon>
        <taxon>Diphyllobothriidae</taxon>
        <taxon>Schistocephalus</taxon>
    </lineage>
</organism>
<evidence type="ECO:0000256" key="2">
    <source>
        <dbReference type="PROSITE-ProRule" id="PRU00192"/>
    </source>
</evidence>
<dbReference type="AlphaFoldDB" id="A0A0X3NPB2"/>
<name>A0A0X3NPB2_SCHSO</name>
<evidence type="ECO:0000256" key="1">
    <source>
        <dbReference type="ARBA" id="ARBA00022443"/>
    </source>
</evidence>
<accession>A0A0X3NPB2</accession>
<evidence type="ECO:0000313" key="5">
    <source>
        <dbReference type="EMBL" id="JAP41485.1"/>
    </source>
</evidence>
<keyword evidence="1 2" id="KW-0728">SH3 domain</keyword>
<feature type="compositionally biased region" description="Basic and acidic residues" evidence="3">
    <location>
        <begin position="153"/>
        <end position="163"/>
    </location>
</feature>
<dbReference type="InterPro" id="IPR039801">
    <property type="entry name" value="EPS8-like"/>
</dbReference>
<dbReference type="SUPFAM" id="SSF50044">
    <property type="entry name" value="SH3-domain"/>
    <property type="match status" value="1"/>
</dbReference>
<sequence>VDLGIRFQLLGGPFKIIVSLKQQTPAATMVSKNHKHCKPRQEPRSYREMHNKKPELVDFFESVEERMKSLAIARKPYKARNDKELSVKPGDVFEILDDEGAWWCLRAPSGKTGHVPKYNLESIPNPMAPDGRSYDPPTEPIVVKVPVIVKTSVHRETGEEPTRSRTPPCRTQQQGQVTRSASPVKMPTPPPPTSRPFSQVQPPLSPVRRERSPESRPQLRTYIKEIVRQSPGPVRGNRYARSISHRPRRFSESLSSSEDDSSNYDNKPRKYHISSSARNSRAQNHGLSSDRNRLTMSRCCEGSPCHVHCVRRKCAHVCCAEDKKSRQTPPQSPARSDQSQQQDKQPQHVFIILEPPKQEQASPAPPEVETTDEYQDTSATAPIQILLTPGGQFTSSMTVAPPYPQFGQAQQTAMQMCCPPPMQWPCQPYYPNYV</sequence>
<dbReference type="Gene3D" id="2.30.30.40">
    <property type="entry name" value="SH3 Domains"/>
    <property type="match status" value="1"/>
</dbReference>
<dbReference type="GO" id="GO:0035023">
    <property type="term" value="P:regulation of Rho protein signal transduction"/>
    <property type="evidence" value="ECO:0007669"/>
    <property type="project" value="TreeGrafter"/>
</dbReference>
<dbReference type="SMART" id="SM00326">
    <property type="entry name" value="SH3"/>
    <property type="match status" value="1"/>
</dbReference>
<dbReference type="GO" id="GO:0003779">
    <property type="term" value="F:actin binding"/>
    <property type="evidence" value="ECO:0007669"/>
    <property type="project" value="TreeGrafter"/>
</dbReference>
<dbReference type="InterPro" id="IPR036028">
    <property type="entry name" value="SH3-like_dom_sf"/>
</dbReference>
<dbReference type="PROSITE" id="PS50002">
    <property type="entry name" value="SH3"/>
    <property type="match status" value="1"/>
</dbReference>
<feature type="domain" description="SH3" evidence="4">
    <location>
        <begin position="66"/>
        <end position="125"/>
    </location>
</feature>
<feature type="compositionally biased region" description="Polar residues" evidence="3">
    <location>
        <begin position="273"/>
        <end position="287"/>
    </location>
</feature>